<evidence type="ECO:0000313" key="11">
    <source>
        <dbReference type="EMBL" id="MCZ0864340.1"/>
    </source>
</evidence>
<evidence type="ECO:0000256" key="6">
    <source>
        <dbReference type="SAM" id="Phobius"/>
    </source>
</evidence>
<dbReference type="GO" id="GO:0016020">
    <property type="term" value="C:membrane"/>
    <property type="evidence" value="ECO:0007669"/>
    <property type="project" value="UniProtKB-SubCell"/>
</dbReference>
<dbReference type="InterPro" id="IPR002810">
    <property type="entry name" value="NfeD-like_C"/>
</dbReference>
<keyword evidence="3 6" id="KW-1133">Transmembrane helix</keyword>
<dbReference type="InterPro" id="IPR029045">
    <property type="entry name" value="ClpP/crotonase-like_dom_sf"/>
</dbReference>
<dbReference type="Pfam" id="PF25145">
    <property type="entry name" value="NfeD1b_N"/>
    <property type="match status" value="1"/>
</dbReference>
<feature type="signal peptide" evidence="7">
    <location>
        <begin position="1"/>
        <end position="20"/>
    </location>
</feature>
<sequence length="445" mass="46633">MSKLSKIFCLILLLALNSGAAASSVWLLDLRGAVGPASADYLIRGIKQAEQAKADLLILRIDTPGGLDSAMRDIIKSIIASPVPVASYVAPSGSRAASAGTYILYASHIAAMAPATNLGAATPVQIASPSLPSAPKPDAEKAKPDSDNPAKPANAMEQKLINDAVAYIEGLADLHGRNKAWAVKAVRAGASLAAEAALEQQVIDIIASDVDDLLRQLQGRQVTAAGRSLTLALGDAAVHHHQPDWRNKFLIVITDPNIAYILMMVGIYGLILEAYNPGTLFPGIIGGVCLLLALYAFQVLPISYAGLALIALGVMLMVAEAFAPSFGILGLGGVTAFIIGSIILMDTTIPAYQIALPVILSFATASAAVLVFVLGMIVRARKQQLVSGISPMQGLTTQVVAMHKGKAMVQLQGEQWQVSCQSELQPGDRVRVIKAEGVILQVDKL</sequence>
<evidence type="ECO:0000256" key="5">
    <source>
        <dbReference type="SAM" id="MobiDB-lite"/>
    </source>
</evidence>
<feature type="chain" id="PRO_5039939939" evidence="7">
    <location>
        <begin position="21"/>
        <end position="445"/>
    </location>
</feature>
<dbReference type="PANTHER" id="PTHR33507">
    <property type="entry name" value="INNER MEMBRANE PROTEIN YBBJ"/>
    <property type="match status" value="1"/>
</dbReference>
<evidence type="ECO:0000256" key="2">
    <source>
        <dbReference type="ARBA" id="ARBA00022692"/>
    </source>
</evidence>
<feature type="transmembrane region" description="Helical" evidence="6">
    <location>
        <begin position="302"/>
        <end position="319"/>
    </location>
</feature>
<dbReference type="InterPro" id="IPR056739">
    <property type="entry name" value="NfeD_membrane"/>
</dbReference>
<evidence type="ECO:0000259" key="9">
    <source>
        <dbReference type="Pfam" id="PF24961"/>
    </source>
</evidence>
<feature type="transmembrane region" description="Helical" evidence="6">
    <location>
        <begin position="249"/>
        <end position="271"/>
    </location>
</feature>
<evidence type="ECO:0000313" key="12">
    <source>
        <dbReference type="Proteomes" id="UP001069090"/>
    </source>
</evidence>
<proteinExistence type="predicted"/>
<accession>A0A9J6RIT3</accession>
<feature type="transmembrane region" description="Helical" evidence="6">
    <location>
        <begin position="326"/>
        <end position="345"/>
    </location>
</feature>
<protein>
    <submittedName>
        <fullName evidence="11">Nodulation protein NfeD</fullName>
    </submittedName>
</protein>
<dbReference type="SUPFAM" id="SSF52096">
    <property type="entry name" value="ClpP/crotonase"/>
    <property type="match status" value="1"/>
</dbReference>
<evidence type="ECO:0000256" key="4">
    <source>
        <dbReference type="ARBA" id="ARBA00023136"/>
    </source>
</evidence>
<keyword evidence="7" id="KW-0732">Signal</keyword>
<evidence type="ECO:0000256" key="7">
    <source>
        <dbReference type="SAM" id="SignalP"/>
    </source>
</evidence>
<dbReference type="InterPro" id="IPR012340">
    <property type="entry name" value="NA-bd_OB-fold"/>
</dbReference>
<dbReference type="EMBL" id="JAPTGG010000002">
    <property type="protein sequence ID" value="MCZ0864340.1"/>
    <property type="molecule type" value="Genomic_DNA"/>
</dbReference>
<dbReference type="SUPFAM" id="SSF141322">
    <property type="entry name" value="NfeD domain-like"/>
    <property type="match status" value="1"/>
</dbReference>
<keyword evidence="2 6" id="KW-0812">Transmembrane</keyword>
<reference evidence="11 12" key="1">
    <citation type="submission" date="2022-12" db="EMBL/GenBank/DDBJ databases">
        <title>Dasania phycosphaerae sp. nov., isolated from particulate material of the south coast of Korea.</title>
        <authorList>
            <person name="Jiang Y."/>
        </authorList>
    </citation>
    <scope>NUCLEOTIDE SEQUENCE [LARGE SCALE GENOMIC DNA]</scope>
    <source>
        <strain evidence="11 12">GY-19</strain>
    </source>
</reference>
<organism evidence="11 12">
    <name type="scientific">Dasania phycosphaerae</name>
    <dbReference type="NCBI Taxonomy" id="2950436"/>
    <lineage>
        <taxon>Bacteria</taxon>
        <taxon>Pseudomonadati</taxon>
        <taxon>Pseudomonadota</taxon>
        <taxon>Gammaproteobacteria</taxon>
        <taxon>Cellvibrionales</taxon>
        <taxon>Spongiibacteraceae</taxon>
        <taxon>Dasania</taxon>
    </lineage>
</organism>
<dbReference type="CDD" id="cd07020">
    <property type="entry name" value="Clp_protease_NfeD_1"/>
    <property type="match status" value="1"/>
</dbReference>
<dbReference type="AlphaFoldDB" id="A0A9J6RIT3"/>
<feature type="region of interest" description="Disordered" evidence="5">
    <location>
        <begin position="128"/>
        <end position="153"/>
    </location>
</feature>
<comment type="caution">
    <text evidence="11">The sequence shown here is derived from an EMBL/GenBank/DDBJ whole genome shotgun (WGS) entry which is preliminary data.</text>
</comment>
<feature type="transmembrane region" description="Helical" evidence="6">
    <location>
        <begin position="351"/>
        <end position="378"/>
    </location>
</feature>
<dbReference type="PANTHER" id="PTHR33507:SF4">
    <property type="entry name" value="NODULATION COMPETITIVENESS PROTEIN NFED"/>
    <property type="match status" value="1"/>
</dbReference>
<dbReference type="Gene3D" id="3.90.226.10">
    <property type="entry name" value="2-enoyl-CoA Hydratase, Chain A, domain 1"/>
    <property type="match status" value="1"/>
</dbReference>
<dbReference type="FunFam" id="3.90.226.10:FF:000089">
    <property type="entry name" value="Membrane-bound serine protease"/>
    <property type="match status" value="1"/>
</dbReference>
<feature type="domain" description="NfeD1b N-terminal" evidence="10">
    <location>
        <begin position="27"/>
        <end position="125"/>
    </location>
</feature>
<evidence type="ECO:0000256" key="3">
    <source>
        <dbReference type="ARBA" id="ARBA00022989"/>
    </source>
</evidence>
<dbReference type="Proteomes" id="UP001069090">
    <property type="component" value="Unassembled WGS sequence"/>
</dbReference>
<dbReference type="Gene3D" id="2.40.50.140">
    <property type="entry name" value="Nucleic acid-binding proteins"/>
    <property type="match status" value="1"/>
</dbReference>
<dbReference type="RefSeq" id="WP_258330492.1">
    <property type="nucleotide sequence ID" value="NZ_JAPTGG010000002.1"/>
</dbReference>
<dbReference type="InterPro" id="IPR052165">
    <property type="entry name" value="Membrane_assoc_protease"/>
</dbReference>
<comment type="subcellular location">
    <subcellularLocation>
        <location evidence="1">Membrane</location>
        <topology evidence="1">Multi-pass membrane protein</topology>
    </subcellularLocation>
</comment>
<dbReference type="Pfam" id="PF24961">
    <property type="entry name" value="NfeD_membrane"/>
    <property type="match status" value="1"/>
</dbReference>
<keyword evidence="4 6" id="KW-0472">Membrane</keyword>
<evidence type="ECO:0000259" key="10">
    <source>
        <dbReference type="Pfam" id="PF25145"/>
    </source>
</evidence>
<feature type="transmembrane region" description="Helical" evidence="6">
    <location>
        <begin position="278"/>
        <end position="296"/>
    </location>
</feature>
<evidence type="ECO:0000259" key="8">
    <source>
        <dbReference type="Pfam" id="PF01957"/>
    </source>
</evidence>
<feature type="compositionally biased region" description="Basic and acidic residues" evidence="5">
    <location>
        <begin position="137"/>
        <end position="148"/>
    </location>
</feature>
<keyword evidence="12" id="KW-1185">Reference proteome</keyword>
<feature type="domain" description="NfeD-like C-terminal" evidence="8">
    <location>
        <begin position="394"/>
        <end position="444"/>
    </location>
</feature>
<evidence type="ECO:0000256" key="1">
    <source>
        <dbReference type="ARBA" id="ARBA00004141"/>
    </source>
</evidence>
<dbReference type="Pfam" id="PF01957">
    <property type="entry name" value="NfeD"/>
    <property type="match status" value="1"/>
</dbReference>
<feature type="domain" description="NfeD integral membrane" evidence="9">
    <location>
        <begin position="257"/>
        <end position="374"/>
    </location>
</feature>
<name>A0A9J6RIT3_9GAMM</name>
<gene>
    <name evidence="11" type="ORF">O0V09_03965</name>
</gene>
<dbReference type="InterPro" id="IPR056738">
    <property type="entry name" value="NfeD1b_N"/>
</dbReference>